<evidence type="ECO:0000313" key="4">
    <source>
        <dbReference type="Proteomes" id="UP000823388"/>
    </source>
</evidence>
<organism evidence="3 4">
    <name type="scientific">Panicum virgatum</name>
    <name type="common">Blackwell switchgrass</name>
    <dbReference type="NCBI Taxonomy" id="38727"/>
    <lineage>
        <taxon>Eukaryota</taxon>
        <taxon>Viridiplantae</taxon>
        <taxon>Streptophyta</taxon>
        <taxon>Embryophyta</taxon>
        <taxon>Tracheophyta</taxon>
        <taxon>Spermatophyta</taxon>
        <taxon>Magnoliopsida</taxon>
        <taxon>Liliopsida</taxon>
        <taxon>Poales</taxon>
        <taxon>Poaceae</taxon>
        <taxon>PACMAD clade</taxon>
        <taxon>Panicoideae</taxon>
        <taxon>Panicodae</taxon>
        <taxon>Paniceae</taxon>
        <taxon>Panicinae</taxon>
        <taxon>Panicum</taxon>
        <taxon>Panicum sect. Hiantes</taxon>
    </lineage>
</organism>
<comment type="caution">
    <text evidence="3">The sequence shown here is derived from an EMBL/GenBank/DDBJ whole genome shotgun (WGS) entry which is preliminary data.</text>
</comment>
<evidence type="ECO:0000259" key="2">
    <source>
        <dbReference type="Pfam" id="PF25055"/>
    </source>
</evidence>
<feature type="domain" description="DUF7792" evidence="2">
    <location>
        <begin position="10"/>
        <end position="117"/>
    </location>
</feature>
<dbReference type="EMBL" id="CM029042">
    <property type="protein sequence ID" value="KAG2620166.1"/>
    <property type="molecule type" value="Genomic_DNA"/>
</dbReference>
<sequence length="259" mass="28287">MESLSTVRSIVGIAQELLAAVETASRSKSRCERVAERVRRLRDLLRELDGAQEGTTTDAAATRSLLEGLEEALRRALRQARRCHRSGFLRALVIAGGRMADPLDEVEGEIDRCVQDLVVASFVRIARIETLLRQQNVVSSTGDDGGEKEGTNGKVAAALGDGAEKDEEDTIAAEDVTAIGVPVCTVTAGIREHDHDHQMVPLPSHCCCYCFWRFSHGHGTCDCWHDYAGGPYDAVASYTRYTPYPSMFSDDNPNSCSII</sequence>
<accession>A0A8T0UGH7</accession>
<keyword evidence="1" id="KW-0175">Coiled coil</keyword>
<dbReference type="AlphaFoldDB" id="A0A8T0UGH7"/>
<dbReference type="InterPro" id="IPR056694">
    <property type="entry name" value="DUF7792"/>
</dbReference>
<dbReference type="GO" id="GO:0007166">
    <property type="term" value="P:cell surface receptor signaling pathway"/>
    <property type="evidence" value="ECO:0007669"/>
    <property type="project" value="InterPro"/>
</dbReference>
<dbReference type="PANTHER" id="PTHR35832:SF6">
    <property type="entry name" value="EXPRESSED PROTEIN"/>
    <property type="match status" value="1"/>
</dbReference>
<proteinExistence type="predicted"/>
<gene>
    <name evidence="3" type="ORF">PVAP13_3NG169300</name>
</gene>
<protein>
    <recommendedName>
        <fullName evidence="2">DUF7792 domain-containing protein</fullName>
    </recommendedName>
</protein>
<dbReference type="Proteomes" id="UP000823388">
    <property type="component" value="Chromosome 3N"/>
</dbReference>
<dbReference type="Gene3D" id="1.20.930.20">
    <property type="entry name" value="Adaptor protein Cbl, N-terminal domain"/>
    <property type="match status" value="1"/>
</dbReference>
<evidence type="ECO:0000256" key="1">
    <source>
        <dbReference type="SAM" id="Coils"/>
    </source>
</evidence>
<evidence type="ECO:0000313" key="3">
    <source>
        <dbReference type="EMBL" id="KAG2620166.1"/>
    </source>
</evidence>
<reference evidence="3" key="1">
    <citation type="submission" date="2020-05" db="EMBL/GenBank/DDBJ databases">
        <title>WGS assembly of Panicum virgatum.</title>
        <authorList>
            <person name="Lovell J.T."/>
            <person name="Jenkins J."/>
            <person name="Shu S."/>
            <person name="Juenger T.E."/>
            <person name="Schmutz J."/>
        </authorList>
    </citation>
    <scope>NUCLEOTIDE SEQUENCE</scope>
    <source>
        <strain evidence="3">AP13</strain>
    </source>
</reference>
<dbReference type="PANTHER" id="PTHR35832">
    <property type="entry name" value="OS12G0248400 PROTEIN-RELATED"/>
    <property type="match status" value="1"/>
</dbReference>
<keyword evidence="4" id="KW-1185">Reference proteome</keyword>
<name>A0A8T0UGH7_PANVG</name>
<dbReference type="InterPro" id="IPR036537">
    <property type="entry name" value="Adaptor_Cbl_N_dom_sf"/>
</dbReference>
<dbReference type="Pfam" id="PF25055">
    <property type="entry name" value="DUF7792"/>
    <property type="match status" value="1"/>
</dbReference>
<feature type="coiled-coil region" evidence="1">
    <location>
        <begin position="31"/>
        <end position="86"/>
    </location>
</feature>